<sequence length="283" mass="32507">MREIQAGGYSPTIKKRALSRKLVALREQCGMTTSEVCKRLHWSPSKLNYIEKAKWIDPNSDSVADLCELYGVDGADRDALIRLTREARQRGWWRKYNDVFTSELPGFEAGASSIRTFQNTVVPGLLQVPEYIEMITRIAGIEEPAEIKRRTDARLERQKILLRDQRSCHLHAVVDEHVLLRIGDKGVRSAQIAHLLKLAQRPNVEVQVIPLEKGLYPGAGETFTCLMFPDSTERDIVYLETTVDGRMLEEPDELERYMVRFDRLRTVAMDFEATRAYLARQIE</sequence>
<dbReference type="InterPro" id="IPR001387">
    <property type="entry name" value="Cro/C1-type_HTH"/>
</dbReference>
<dbReference type="Pfam" id="PF13560">
    <property type="entry name" value="HTH_31"/>
    <property type="match status" value="1"/>
</dbReference>
<dbReference type="Proteomes" id="UP000251891">
    <property type="component" value="Unassembled WGS sequence"/>
</dbReference>
<dbReference type="EMBL" id="QLYX01000005">
    <property type="protein sequence ID" value="RAY14673.1"/>
    <property type="molecule type" value="Genomic_DNA"/>
</dbReference>
<reference evidence="2 3" key="1">
    <citation type="submission" date="2018-06" db="EMBL/GenBank/DDBJ databases">
        <title>Actinomadura craniellae sp. nov. isolated from marine sponge Craniella sp.</title>
        <authorList>
            <person name="Li L."/>
            <person name="Xu Q.H."/>
            <person name="Lin H.W."/>
            <person name="Lu Y.H."/>
        </authorList>
    </citation>
    <scope>NUCLEOTIDE SEQUENCE [LARGE SCALE GENOMIC DNA]</scope>
    <source>
        <strain evidence="2 3">LHW63021</strain>
    </source>
</reference>
<protein>
    <submittedName>
        <fullName evidence="2">Transcriptional regulator</fullName>
    </submittedName>
</protein>
<dbReference type="Gene3D" id="1.10.260.40">
    <property type="entry name" value="lambda repressor-like DNA-binding domains"/>
    <property type="match status" value="1"/>
</dbReference>
<dbReference type="InterPro" id="IPR010982">
    <property type="entry name" value="Lambda_DNA-bd_dom_sf"/>
</dbReference>
<dbReference type="SMART" id="SM00530">
    <property type="entry name" value="HTH_XRE"/>
    <property type="match status" value="1"/>
</dbReference>
<dbReference type="GO" id="GO:0003677">
    <property type="term" value="F:DNA binding"/>
    <property type="evidence" value="ECO:0007669"/>
    <property type="project" value="InterPro"/>
</dbReference>
<keyword evidence="3" id="KW-1185">Reference proteome</keyword>
<dbReference type="CDD" id="cd00093">
    <property type="entry name" value="HTH_XRE"/>
    <property type="match status" value="1"/>
</dbReference>
<accession>A0A365H8U1</accession>
<name>A0A365H8U1_9ACTN</name>
<feature type="domain" description="HTH cro/C1-type" evidence="1">
    <location>
        <begin position="22"/>
        <end position="77"/>
    </location>
</feature>
<proteinExistence type="predicted"/>
<evidence type="ECO:0000313" key="3">
    <source>
        <dbReference type="Proteomes" id="UP000251891"/>
    </source>
</evidence>
<dbReference type="Pfam" id="PF19054">
    <property type="entry name" value="DUF5753"/>
    <property type="match status" value="1"/>
</dbReference>
<organism evidence="2 3">
    <name type="scientific">Actinomadura craniellae</name>
    <dbReference type="NCBI Taxonomy" id="2231787"/>
    <lineage>
        <taxon>Bacteria</taxon>
        <taxon>Bacillati</taxon>
        <taxon>Actinomycetota</taxon>
        <taxon>Actinomycetes</taxon>
        <taxon>Streptosporangiales</taxon>
        <taxon>Thermomonosporaceae</taxon>
        <taxon>Actinomadura</taxon>
    </lineage>
</organism>
<dbReference type="PROSITE" id="PS50943">
    <property type="entry name" value="HTH_CROC1"/>
    <property type="match status" value="1"/>
</dbReference>
<evidence type="ECO:0000259" key="1">
    <source>
        <dbReference type="PROSITE" id="PS50943"/>
    </source>
</evidence>
<dbReference type="InterPro" id="IPR043917">
    <property type="entry name" value="DUF5753"/>
</dbReference>
<gene>
    <name evidence="2" type="ORF">DPM19_13035</name>
</gene>
<dbReference type="AlphaFoldDB" id="A0A365H8U1"/>
<dbReference type="SUPFAM" id="SSF47413">
    <property type="entry name" value="lambda repressor-like DNA-binding domains"/>
    <property type="match status" value="1"/>
</dbReference>
<dbReference type="OrthoDB" id="5177725at2"/>
<comment type="caution">
    <text evidence="2">The sequence shown here is derived from an EMBL/GenBank/DDBJ whole genome shotgun (WGS) entry which is preliminary data.</text>
</comment>
<evidence type="ECO:0000313" key="2">
    <source>
        <dbReference type="EMBL" id="RAY14673.1"/>
    </source>
</evidence>
<dbReference type="RefSeq" id="WP_111866808.1">
    <property type="nucleotide sequence ID" value="NZ_QLYX01000005.1"/>
</dbReference>